<reference evidence="7 8" key="1">
    <citation type="submission" date="2022-06" db="EMBL/GenBank/DDBJ databases">
        <title>Draft genome sequence of type strain Streptomyces rubrisoli DSM 42083.</title>
        <authorList>
            <person name="Duangmal K."/>
            <person name="Klaysubun C."/>
        </authorList>
    </citation>
    <scope>NUCLEOTIDE SEQUENCE [LARGE SCALE GENOMIC DNA]</scope>
    <source>
        <strain evidence="7 8">DSM 42083</strain>
    </source>
</reference>
<sequence length="532" mass="57638">MNRKLLVLPAVVGLIAPALAACGGSSGNSGGGGDAIVVGTTDRIEATKDTPAPLDPAAAYDVAAWTVLRNTFQTLLSYPRTGTDPVPEAAERCGFTDQLSETYRCTMHTGLQFSNGDPLTAADVKFSVDRMLAIRDPNGPSGLLDNVDKVETPTDSTVVFHLKSPDATFPFKLATPAASIVDSKVYPADKVYAGTQVLGSGPYTLSSFDSNNEAVFQKNPHYKGNAKLNNSKIELKFYKTSSDMEAALKAGHIDVMNRSMTPEEIAGLSNGGAQNINLVEAPGTEIRYLVFNTNDSTVRNSAVRKAVAQIVDRAALVRDVYARTSQPLYSMVPQGITGHTNSFFNIYNNPNVSAARSILEKAGVSTPVSLTLSYTTDHYGESTAKEFTELKNQLEASGLFKVTLQGVPWSQFRPAERKGQYQVYGMGWFPDFPDPDSYIGPFFGKDNFLGSPYRNDAIESQLLPQTRTVAERSTAVNAFQKIQDNIAQDVPFLPLWQGKQYLAAQSQITGTEWAMNASSELQYWELGKGVKG</sequence>
<evidence type="ECO:0000259" key="6">
    <source>
        <dbReference type="Pfam" id="PF00496"/>
    </source>
</evidence>
<keyword evidence="3" id="KW-0813">Transport</keyword>
<dbReference type="RefSeq" id="WP_255928526.1">
    <property type="nucleotide sequence ID" value="NZ_JANFNH010000016.1"/>
</dbReference>
<keyword evidence="4 5" id="KW-0732">Signal</keyword>
<dbReference type="InterPro" id="IPR000914">
    <property type="entry name" value="SBP_5_dom"/>
</dbReference>
<gene>
    <name evidence="7" type="ORF">NON19_15660</name>
</gene>
<evidence type="ECO:0000256" key="5">
    <source>
        <dbReference type="SAM" id="SignalP"/>
    </source>
</evidence>
<dbReference type="Gene3D" id="3.40.190.10">
    <property type="entry name" value="Periplasmic binding protein-like II"/>
    <property type="match status" value="1"/>
</dbReference>
<organism evidence="7 8">
    <name type="scientific">Streptantibioticus rubrisoli</name>
    <dbReference type="NCBI Taxonomy" id="1387313"/>
    <lineage>
        <taxon>Bacteria</taxon>
        <taxon>Bacillati</taxon>
        <taxon>Actinomycetota</taxon>
        <taxon>Actinomycetes</taxon>
        <taxon>Kitasatosporales</taxon>
        <taxon>Streptomycetaceae</taxon>
        <taxon>Streptantibioticus</taxon>
    </lineage>
</organism>
<dbReference type="PROSITE" id="PS51257">
    <property type="entry name" value="PROKAR_LIPOPROTEIN"/>
    <property type="match status" value="1"/>
</dbReference>
<dbReference type="Proteomes" id="UP001206206">
    <property type="component" value="Unassembled WGS sequence"/>
</dbReference>
<accession>A0ABT1PDH8</accession>
<evidence type="ECO:0000256" key="2">
    <source>
        <dbReference type="ARBA" id="ARBA00005695"/>
    </source>
</evidence>
<comment type="caution">
    <text evidence="7">The sequence shown here is derived from an EMBL/GenBank/DDBJ whole genome shotgun (WGS) entry which is preliminary data.</text>
</comment>
<dbReference type="InterPro" id="IPR039424">
    <property type="entry name" value="SBP_5"/>
</dbReference>
<evidence type="ECO:0000256" key="1">
    <source>
        <dbReference type="ARBA" id="ARBA00004196"/>
    </source>
</evidence>
<protein>
    <submittedName>
        <fullName evidence="7">ABC transporter substrate-binding protein</fullName>
    </submittedName>
</protein>
<comment type="subcellular location">
    <subcellularLocation>
        <location evidence="1">Cell envelope</location>
    </subcellularLocation>
</comment>
<evidence type="ECO:0000256" key="4">
    <source>
        <dbReference type="ARBA" id="ARBA00022729"/>
    </source>
</evidence>
<keyword evidence="8" id="KW-1185">Reference proteome</keyword>
<feature type="chain" id="PRO_5046743045" evidence="5">
    <location>
        <begin position="21"/>
        <end position="532"/>
    </location>
</feature>
<name>A0ABT1PDH8_9ACTN</name>
<dbReference type="Gene3D" id="3.10.105.10">
    <property type="entry name" value="Dipeptide-binding Protein, Domain 3"/>
    <property type="match status" value="1"/>
</dbReference>
<dbReference type="PANTHER" id="PTHR30290">
    <property type="entry name" value="PERIPLASMIC BINDING COMPONENT OF ABC TRANSPORTER"/>
    <property type="match status" value="1"/>
</dbReference>
<comment type="similarity">
    <text evidence="2">Belongs to the bacterial solute-binding protein 5 family.</text>
</comment>
<proteinExistence type="inferred from homology"/>
<dbReference type="EMBL" id="JANFNH010000016">
    <property type="protein sequence ID" value="MCQ4043422.1"/>
    <property type="molecule type" value="Genomic_DNA"/>
</dbReference>
<dbReference type="PANTHER" id="PTHR30290:SF10">
    <property type="entry name" value="PERIPLASMIC OLIGOPEPTIDE-BINDING PROTEIN-RELATED"/>
    <property type="match status" value="1"/>
</dbReference>
<feature type="signal peptide" evidence="5">
    <location>
        <begin position="1"/>
        <end position="20"/>
    </location>
</feature>
<dbReference type="InterPro" id="IPR030678">
    <property type="entry name" value="Peptide/Ni-bd"/>
</dbReference>
<evidence type="ECO:0000313" key="8">
    <source>
        <dbReference type="Proteomes" id="UP001206206"/>
    </source>
</evidence>
<dbReference type="Pfam" id="PF00496">
    <property type="entry name" value="SBP_bac_5"/>
    <property type="match status" value="1"/>
</dbReference>
<feature type="domain" description="Solute-binding protein family 5" evidence="6">
    <location>
        <begin position="85"/>
        <end position="447"/>
    </location>
</feature>
<evidence type="ECO:0000313" key="7">
    <source>
        <dbReference type="EMBL" id="MCQ4043422.1"/>
    </source>
</evidence>
<dbReference type="PIRSF" id="PIRSF002741">
    <property type="entry name" value="MppA"/>
    <property type="match status" value="1"/>
</dbReference>
<dbReference type="SUPFAM" id="SSF53850">
    <property type="entry name" value="Periplasmic binding protein-like II"/>
    <property type="match status" value="1"/>
</dbReference>
<evidence type="ECO:0000256" key="3">
    <source>
        <dbReference type="ARBA" id="ARBA00022448"/>
    </source>
</evidence>
<dbReference type="Gene3D" id="3.90.76.10">
    <property type="entry name" value="Dipeptide-binding Protein, Domain 1"/>
    <property type="match status" value="1"/>
</dbReference>